<sequence length="573" mass="59731">MSSQLRSSSRLAATCILLLGSTFTSATYIPEPWPAASLATAEAESKTLSTDAIILQGRQQQPFSVSSAIATTVDSKHYSIDQSNTNFVGSNPAALSSNTVTVTSGAYAPFTKATAAQVGMFTATANGKTEYSLFVAPDLAEKIQGIVYSTSLSAELPQTGKRGLIPNLPPASIINGLIDLLGPELAASFIKRYNIANSQFDIVALGTKALGYIPLLGATMEFGGILYSVVTVLELYANTYMSFKSIDRNTPKGFPHSVNTCAKGLQCVDCAGVNGVCVAPNTGCNCENKEQNKCPKAAGTNNGPIDCNVDECKHNDQKLCTADPNRNCPCAFYGGLDKDTYSKDYATGIQHFMDLVNSKPAPAAPKNSGTLSCSENSAETIAQWVKLADDSKVKPKDVLYKLRETLCSNKCEVPANIPATAAVVTSNGPACTIRVGVSANELFASRATAATGTQQTACWDSLQTIAEQCFKNAPNKGVVNGLDGDQSYEAGIRSQTHDALIHGGLLPTSVMCSQCGGPAQGGTCSASDGKFPGELCCPTDQICCGDQRCNGKGGACTGALNGCICAFNGGKCG</sequence>
<dbReference type="AlphaFoldDB" id="A0A7C8M3V8"/>
<name>A0A7C8M3V8_9PLEO</name>
<gene>
    <name evidence="2" type="ORF">BDV95DRAFT_673019</name>
</gene>
<dbReference type="Proteomes" id="UP000481861">
    <property type="component" value="Unassembled WGS sequence"/>
</dbReference>
<accession>A0A7C8M3V8</accession>
<protein>
    <submittedName>
        <fullName evidence="2">Uncharacterized protein</fullName>
    </submittedName>
</protein>
<proteinExistence type="predicted"/>
<dbReference type="EMBL" id="JAADJZ010000038">
    <property type="protein sequence ID" value="KAF2864963.1"/>
    <property type="molecule type" value="Genomic_DNA"/>
</dbReference>
<evidence type="ECO:0000313" key="3">
    <source>
        <dbReference type="Proteomes" id="UP000481861"/>
    </source>
</evidence>
<reference evidence="2 3" key="1">
    <citation type="submission" date="2020-01" db="EMBL/GenBank/DDBJ databases">
        <authorList>
            <consortium name="DOE Joint Genome Institute"/>
            <person name="Haridas S."/>
            <person name="Albert R."/>
            <person name="Binder M."/>
            <person name="Bloem J."/>
            <person name="Labutti K."/>
            <person name="Salamov A."/>
            <person name="Andreopoulos B."/>
            <person name="Baker S.E."/>
            <person name="Barry K."/>
            <person name="Bills G."/>
            <person name="Bluhm B.H."/>
            <person name="Cannon C."/>
            <person name="Castanera R."/>
            <person name="Culley D.E."/>
            <person name="Daum C."/>
            <person name="Ezra D."/>
            <person name="Gonzalez J.B."/>
            <person name="Henrissat B."/>
            <person name="Kuo A."/>
            <person name="Liang C."/>
            <person name="Lipzen A."/>
            <person name="Lutzoni F."/>
            <person name="Magnuson J."/>
            <person name="Mondo S."/>
            <person name="Nolan M."/>
            <person name="Ohm R."/>
            <person name="Pangilinan J."/>
            <person name="Park H.-J.H."/>
            <person name="Ramirez L."/>
            <person name="Alfaro M."/>
            <person name="Sun H."/>
            <person name="Tritt A."/>
            <person name="Yoshinaga Y."/>
            <person name="Zwiers L.-H.L."/>
            <person name="Turgeon B.G."/>
            <person name="Goodwin S.B."/>
            <person name="Spatafora J.W."/>
            <person name="Crous P.W."/>
            <person name="Grigoriev I.V."/>
        </authorList>
    </citation>
    <scope>NUCLEOTIDE SEQUENCE [LARGE SCALE GENOMIC DNA]</scope>
    <source>
        <strain evidence="2 3">CBS 611.86</strain>
    </source>
</reference>
<evidence type="ECO:0000256" key="1">
    <source>
        <dbReference type="SAM" id="SignalP"/>
    </source>
</evidence>
<dbReference type="OrthoDB" id="4762543at2759"/>
<keyword evidence="3" id="KW-1185">Reference proteome</keyword>
<feature type="signal peptide" evidence="1">
    <location>
        <begin position="1"/>
        <end position="26"/>
    </location>
</feature>
<organism evidence="2 3">
    <name type="scientific">Massariosphaeria phaeospora</name>
    <dbReference type="NCBI Taxonomy" id="100035"/>
    <lineage>
        <taxon>Eukaryota</taxon>
        <taxon>Fungi</taxon>
        <taxon>Dikarya</taxon>
        <taxon>Ascomycota</taxon>
        <taxon>Pezizomycotina</taxon>
        <taxon>Dothideomycetes</taxon>
        <taxon>Pleosporomycetidae</taxon>
        <taxon>Pleosporales</taxon>
        <taxon>Pleosporales incertae sedis</taxon>
        <taxon>Massariosphaeria</taxon>
    </lineage>
</organism>
<feature type="chain" id="PRO_5028891902" evidence="1">
    <location>
        <begin position="27"/>
        <end position="573"/>
    </location>
</feature>
<evidence type="ECO:0000313" key="2">
    <source>
        <dbReference type="EMBL" id="KAF2864963.1"/>
    </source>
</evidence>
<comment type="caution">
    <text evidence="2">The sequence shown here is derived from an EMBL/GenBank/DDBJ whole genome shotgun (WGS) entry which is preliminary data.</text>
</comment>
<keyword evidence="1" id="KW-0732">Signal</keyword>